<proteinExistence type="predicted"/>
<evidence type="ECO:0000313" key="1">
    <source>
        <dbReference type="EMBL" id="KAG5653006.1"/>
    </source>
</evidence>
<keyword evidence="2" id="KW-1185">Reference proteome</keyword>
<evidence type="ECO:0000313" key="2">
    <source>
        <dbReference type="Proteomes" id="UP000717328"/>
    </source>
</evidence>
<reference evidence="1" key="1">
    <citation type="submission" date="2021-02" db="EMBL/GenBank/DDBJ databases">
        <authorList>
            <person name="Nieuwenhuis M."/>
            <person name="Van De Peppel L.J.J."/>
        </authorList>
    </citation>
    <scope>NUCLEOTIDE SEQUENCE</scope>
    <source>
        <strain evidence="1">D49</strain>
    </source>
</reference>
<protein>
    <submittedName>
        <fullName evidence="1">Uncharacterized protein</fullName>
    </submittedName>
</protein>
<comment type="caution">
    <text evidence="1">The sequence shown here is derived from an EMBL/GenBank/DDBJ whole genome shotgun (WGS) entry which is preliminary data.</text>
</comment>
<sequence length="270" mass="30438">MLQNVHFCSGHSPLIKIPWGQIRSFELGSFIDIDDIFTSARQLSKLILPRLSDPELDWQDIPVIRHSNIRTLITQSLDALGRLEIPSLEFLHFSGWAYDTVALDDITLFITQSSCSLQTLIISPTMMFFEKSELQNLLNHTPFLVNLTIDLPDETYWEIVTHVLTVTSSRPHSVPRLENITLSSSRKCSDFDISLLLEMLESRASPEIVGSDGACRLGSISLHNLPDTSEGQVFSVLSRLYKLSASGIRVNLDPVVFHRMMFIGETYSQS</sequence>
<gene>
    <name evidence="1" type="ORF">H0H81_002759</name>
</gene>
<dbReference type="Proteomes" id="UP000717328">
    <property type="component" value="Unassembled WGS sequence"/>
</dbReference>
<name>A0A9P7KHR7_9AGAR</name>
<dbReference type="InterPro" id="IPR032675">
    <property type="entry name" value="LRR_dom_sf"/>
</dbReference>
<dbReference type="AlphaFoldDB" id="A0A9P7KHR7"/>
<accession>A0A9P7KHR7</accession>
<reference evidence="1" key="2">
    <citation type="submission" date="2021-10" db="EMBL/GenBank/DDBJ databases">
        <title>Phylogenomics reveals ancestral predisposition of the termite-cultivated fungus Termitomyces towards a domesticated lifestyle.</title>
        <authorList>
            <person name="Auxier B."/>
            <person name="Grum-Grzhimaylo A."/>
            <person name="Cardenas M.E."/>
            <person name="Lodge J.D."/>
            <person name="Laessoe T."/>
            <person name="Pedersen O."/>
            <person name="Smith M.E."/>
            <person name="Kuyper T.W."/>
            <person name="Franco-Molano E.A."/>
            <person name="Baroni T.J."/>
            <person name="Aanen D.K."/>
        </authorList>
    </citation>
    <scope>NUCLEOTIDE SEQUENCE</scope>
    <source>
        <strain evidence="1">D49</strain>
    </source>
</reference>
<organism evidence="1 2">
    <name type="scientific">Sphagnurus paluster</name>
    <dbReference type="NCBI Taxonomy" id="117069"/>
    <lineage>
        <taxon>Eukaryota</taxon>
        <taxon>Fungi</taxon>
        <taxon>Dikarya</taxon>
        <taxon>Basidiomycota</taxon>
        <taxon>Agaricomycotina</taxon>
        <taxon>Agaricomycetes</taxon>
        <taxon>Agaricomycetidae</taxon>
        <taxon>Agaricales</taxon>
        <taxon>Tricholomatineae</taxon>
        <taxon>Lyophyllaceae</taxon>
        <taxon>Sphagnurus</taxon>
    </lineage>
</organism>
<dbReference type="Gene3D" id="3.80.10.10">
    <property type="entry name" value="Ribonuclease Inhibitor"/>
    <property type="match status" value="1"/>
</dbReference>
<dbReference type="EMBL" id="JABCKI010000082">
    <property type="protein sequence ID" value="KAG5653006.1"/>
    <property type="molecule type" value="Genomic_DNA"/>
</dbReference>